<keyword evidence="1" id="KW-0489">Methyltransferase</keyword>
<protein>
    <submittedName>
        <fullName evidence="5">O-methyltransferase</fullName>
    </submittedName>
</protein>
<dbReference type="InterPro" id="IPR016461">
    <property type="entry name" value="COMT-like"/>
</dbReference>
<evidence type="ECO:0000256" key="3">
    <source>
        <dbReference type="ARBA" id="ARBA00022691"/>
    </source>
</evidence>
<proteinExistence type="predicted"/>
<dbReference type="Gene3D" id="3.40.50.150">
    <property type="entry name" value="Vaccinia Virus protein VP39"/>
    <property type="match status" value="1"/>
</dbReference>
<dbReference type="GO" id="GO:0008171">
    <property type="term" value="F:O-methyltransferase activity"/>
    <property type="evidence" value="ECO:0007669"/>
    <property type="project" value="InterPro"/>
</dbReference>
<evidence type="ECO:0000313" key="6">
    <source>
        <dbReference type="Proteomes" id="UP000053095"/>
    </source>
</evidence>
<dbReference type="InterPro" id="IPR029063">
    <property type="entry name" value="SAM-dependent_MTases_sf"/>
</dbReference>
<dbReference type="InterPro" id="IPR036388">
    <property type="entry name" value="WH-like_DNA-bd_sf"/>
</dbReference>
<feature type="domain" description="O-methyltransferase C-terminal" evidence="4">
    <location>
        <begin position="191"/>
        <end position="406"/>
    </location>
</feature>
<dbReference type="InterPro" id="IPR036390">
    <property type="entry name" value="WH_DNA-bd_sf"/>
</dbReference>
<dbReference type="PANTHER" id="PTHR43712:SF15">
    <property type="entry name" value="MONODICTYPHENONE CLUSTER TRANSCRIPTIONAL COACTIVATOR MDPA"/>
    <property type="match status" value="1"/>
</dbReference>
<reference evidence="6" key="1">
    <citation type="journal article" date="2015" name="Genome Announc.">
        <title>Draft genome sequence of Talaromyces cellulolyticus strain Y-94, a source of lignocellulosic biomass-degrading enzymes.</title>
        <authorList>
            <person name="Fujii T."/>
            <person name="Koike H."/>
            <person name="Sawayama S."/>
            <person name="Yano S."/>
            <person name="Inoue H."/>
        </authorList>
    </citation>
    <scope>NUCLEOTIDE SEQUENCE [LARGE SCALE GENOMIC DNA]</scope>
    <source>
        <strain evidence="6">Y-94</strain>
    </source>
</reference>
<dbReference type="PROSITE" id="PS51683">
    <property type="entry name" value="SAM_OMT_II"/>
    <property type="match status" value="1"/>
</dbReference>
<accession>A0A478EBI5</accession>
<keyword evidence="6" id="KW-1185">Reference proteome</keyword>
<keyword evidence="2" id="KW-0808">Transferase</keyword>
<organism evidence="5 6">
    <name type="scientific">Talaromyces pinophilus</name>
    <name type="common">Penicillium pinophilum</name>
    <dbReference type="NCBI Taxonomy" id="128442"/>
    <lineage>
        <taxon>Eukaryota</taxon>
        <taxon>Fungi</taxon>
        <taxon>Dikarya</taxon>
        <taxon>Ascomycota</taxon>
        <taxon>Pezizomycotina</taxon>
        <taxon>Eurotiomycetes</taxon>
        <taxon>Eurotiomycetidae</taxon>
        <taxon>Eurotiales</taxon>
        <taxon>Trichocomaceae</taxon>
        <taxon>Talaromyces</taxon>
        <taxon>Talaromyces sect. Talaromyces</taxon>
    </lineage>
</organism>
<dbReference type="Proteomes" id="UP000053095">
    <property type="component" value="Unassembled WGS sequence"/>
</dbReference>
<evidence type="ECO:0000313" key="5">
    <source>
        <dbReference type="EMBL" id="GAM42324.1"/>
    </source>
</evidence>
<dbReference type="EMBL" id="DF933840">
    <property type="protein sequence ID" value="GAM42324.1"/>
    <property type="molecule type" value="Genomic_DNA"/>
</dbReference>
<evidence type="ECO:0000256" key="2">
    <source>
        <dbReference type="ARBA" id="ARBA00022679"/>
    </source>
</evidence>
<dbReference type="Pfam" id="PF00891">
    <property type="entry name" value="Methyltransf_2"/>
    <property type="match status" value="1"/>
</dbReference>
<evidence type="ECO:0000256" key="1">
    <source>
        <dbReference type="ARBA" id="ARBA00022603"/>
    </source>
</evidence>
<dbReference type="SUPFAM" id="SSF53335">
    <property type="entry name" value="S-adenosyl-L-methionine-dependent methyltransferases"/>
    <property type="match status" value="1"/>
</dbReference>
<dbReference type="GO" id="GO:0032259">
    <property type="term" value="P:methylation"/>
    <property type="evidence" value="ECO:0007669"/>
    <property type="project" value="UniProtKB-KW"/>
</dbReference>
<dbReference type="SUPFAM" id="SSF46785">
    <property type="entry name" value="Winged helix' DNA-binding domain"/>
    <property type="match status" value="1"/>
</dbReference>
<sequence>MASSTLEEVAAAISADVKIVSELLRERGEALPTFSEEGAVVIKSEESEDDKTATLLQARNRLINAANDLLQLARGPVDHVVSLGYGATDTANLAAVTRFEIPQNVPSGKSISLTDLASDTGLSEDHLTRIVRYAIANGIFSEPEPGQIAHTAASATLAKNKNLHDMTLFNSGFSTRIVVGLADALKAQQEKQENVPEAAFNLAYPGYVNLFDYMSKNPTASQEYFSYLDGRSQLSRYAVWKVAKSWDWASLGSGTIVDVGGSSGHASIALANSFSEAKFVVQDVNVEGLEMGRASISGNSDLESRITFQEHNFFTPQPVEATVYFFRHILHDWSDEDCIRIIQSLLPVLRDGSRVMLSEGVMPEPPALRSVVLEDKHVRIDDHVMLAAHNARERSVQQYVKLFEAASSGFSFAGVYGHGVGVHHTLVVFEYKKP</sequence>
<name>A0A478EBI5_TALPI</name>
<gene>
    <name evidence="5" type="ORF">TCE0_044f16195</name>
</gene>
<dbReference type="PANTHER" id="PTHR43712">
    <property type="entry name" value="PUTATIVE (AFU_ORTHOLOGUE AFUA_4G14580)-RELATED"/>
    <property type="match status" value="1"/>
</dbReference>
<dbReference type="AlphaFoldDB" id="A0A478EBI5"/>
<keyword evidence="3" id="KW-0949">S-adenosyl-L-methionine</keyword>
<evidence type="ECO:0000259" key="4">
    <source>
        <dbReference type="Pfam" id="PF00891"/>
    </source>
</evidence>
<dbReference type="InterPro" id="IPR001077">
    <property type="entry name" value="COMT_C"/>
</dbReference>
<dbReference type="Gene3D" id="1.10.10.10">
    <property type="entry name" value="Winged helix-like DNA-binding domain superfamily/Winged helix DNA-binding domain"/>
    <property type="match status" value="1"/>
</dbReference>